<dbReference type="InParanoid" id="B4J404"/>
<dbReference type="OrthoDB" id="10263316at2759"/>
<dbReference type="PhylomeDB" id="B4J404"/>
<dbReference type="EMBL" id="CH916367">
    <property type="protein sequence ID" value="EDW01587.1"/>
    <property type="molecule type" value="Genomic_DNA"/>
</dbReference>
<dbReference type="AlphaFoldDB" id="B4J404"/>
<dbReference type="STRING" id="7222.B4J404"/>
<name>B4J404_DROGR</name>
<proteinExistence type="predicted"/>
<dbReference type="OMA" id="VGYHCER"/>
<dbReference type="KEGG" id="dgr:6559579"/>
<dbReference type="Proteomes" id="UP000001070">
    <property type="component" value="Unassembled WGS sequence"/>
</dbReference>
<dbReference type="Pfam" id="PF14646">
    <property type="entry name" value="MYCBPAP"/>
    <property type="match status" value="1"/>
</dbReference>
<evidence type="ECO:0000313" key="2">
    <source>
        <dbReference type="Proteomes" id="UP000001070"/>
    </source>
</evidence>
<sequence>MENNKTRYESLITAVQPGEDLSNANKFSYKSDNSEVVYRQYGQLKPVTQHDCRGVVGAIVNEIFDRKVGIASISKKQRCVSEEFKDSEDMDKRLKQWQDTLRDRVKMQNKITRKTGRRPEEMLFNLPATVEQRDKGTVQRLMDYASRLNPVKLQQKVAGVLPELHNECICMQEIQETLPQAEQDKRTAVEISGLTQATRQEILCSKNELISQKSREATKWLNSKVLNERIENEAVDIGRVLEFYPDVDNLQIIGANPLNPPSNEHNEEITLMVKKSMHSISSTTIRSSYQEQKLESVKNEKVQQLAVKMEPFNVGLKINNQTCIADIYSCCSNIDLQCNLECAPYEIQVKQVLRLENIGRKIIVCEWQVLECAKCHDEFLFDNRKIKLFPGDVHITRALFQPREICVRRQHLELRIFPNIFGTCRNSLLLTLHGKCVSHPEYLNKLNKNLQIIVNKSNEQATKYLAAHHAELAPLIQPHERLCPYERVFDERELFNAKNPGYHCDRFDDLETLKILYNILKTPREPEWDLRLATIKELIMRLSDMEKREIFFRMYIDVQEPLCYKYTAGIVHFEHNYERDRSRFIYVRGCIGNGIEEWENLMLSLEQNCLKSELTRFYARLAEEAKKTGDYSSENEDTKPWLQQLKYDQPELYVLRKLRAKKHYRDSLYMRTYTQLCDIAENIVSVIESTEHI</sequence>
<dbReference type="InterPro" id="IPR032707">
    <property type="entry name" value="MYCBPAP"/>
</dbReference>
<accession>B4J404</accession>
<organism evidence="2">
    <name type="scientific">Drosophila grimshawi</name>
    <name type="common">Hawaiian fruit fly</name>
    <name type="synonym">Idiomyia grimshawi</name>
    <dbReference type="NCBI Taxonomy" id="7222"/>
    <lineage>
        <taxon>Eukaryota</taxon>
        <taxon>Metazoa</taxon>
        <taxon>Ecdysozoa</taxon>
        <taxon>Arthropoda</taxon>
        <taxon>Hexapoda</taxon>
        <taxon>Insecta</taxon>
        <taxon>Pterygota</taxon>
        <taxon>Neoptera</taxon>
        <taxon>Endopterygota</taxon>
        <taxon>Diptera</taxon>
        <taxon>Brachycera</taxon>
        <taxon>Muscomorpha</taxon>
        <taxon>Ephydroidea</taxon>
        <taxon>Drosophilidae</taxon>
        <taxon>Drosophila</taxon>
        <taxon>Hawaiian Drosophila</taxon>
    </lineage>
</organism>
<keyword evidence="2" id="KW-1185">Reference proteome</keyword>
<dbReference type="eggNOG" id="ENOG502QT8X">
    <property type="taxonomic scope" value="Eukaryota"/>
</dbReference>
<evidence type="ECO:0000313" key="1">
    <source>
        <dbReference type="EMBL" id="EDW01587.1"/>
    </source>
</evidence>
<dbReference type="HOGENOM" id="CLU_026465_0_0_1"/>
<protein>
    <submittedName>
        <fullName evidence="1">GH21523</fullName>
    </submittedName>
</protein>
<gene>
    <name evidence="1" type="primary">Dgri\GH21523</name>
    <name evidence="1" type="ORF">Dgri_GH21523</name>
</gene>
<reference evidence="1 2" key="1">
    <citation type="journal article" date="2007" name="Nature">
        <title>Evolution of genes and genomes on the Drosophila phylogeny.</title>
        <authorList>
            <consortium name="Drosophila 12 Genomes Consortium"/>
            <person name="Clark A.G."/>
            <person name="Eisen M.B."/>
            <person name="Smith D.R."/>
            <person name="Bergman C.M."/>
            <person name="Oliver B."/>
            <person name="Markow T.A."/>
            <person name="Kaufman T.C."/>
            <person name="Kellis M."/>
            <person name="Gelbart W."/>
            <person name="Iyer V.N."/>
            <person name="Pollard D.A."/>
            <person name="Sackton T.B."/>
            <person name="Larracuente A.M."/>
            <person name="Singh N.D."/>
            <person name="Abad J.P."/>
            <person name="Abt D.N."/>
            <person name="Adryan B."/>
            <person name="Aguade M."/>
            <person name="Akashi H."/>
            <person name="Anderson W.W."/>
            <person name="Aquadro C.F."/>
            <person name="Ardell D.H."/>
            <person name="Arguello R."/>
            <person name="Artieri C.G."/>
            <person name="Barbash D.A."/>
            <person name="Barker D."/>
            <person name="Barsanti P."/>
            <person name="Batterham P."/>
            <person name="Batzoglou S."/>
            <person name="Begun D."/>
            <person name="Bhutkar A."/>
            <person name="Blanco E."/>
            <person name="Bosak S.A."/>
            <person name="Bradley R.K."/>
            <person name="Brand A.D."/>
            <person name="Brent M.R."/>
            <person name="Brooks A.N."/>
            <person name="Brown R.H."/>
            <person name="Butlin R.K."/>
            <person name="Caggese C."/>
            <person name="Calvi B.R."/>
            <person name="Bernardo de Carvalho A."/>
            <person name="Caspi A."/>
            <person name="Castrezana S."/>
            <person name="Celniker S.E."/>
            <person name="Chang J.L."/>
            <person name="Chapple C."/>
            <person name="Chatterji S."/>
            <person name="Chinwalla A."/>
            <person name="Civetta A."/>
            <person name="Clifton S.W."/>
            <person name="Comeron J.M."/>
            <person name="Costello J.C."/>
            <person name="Coyne J.A."/>
            <person name="Daub J."/>
            <person name="David R.G."/>
            <person name="Delcher A.L."/>
            <person name="Delehaunty K."/>
            <person name="Do C.B."/>
            <person name="Ebling H."/>
            <person name="Edwards K."/>
            <person name="Eickbush T."/>
            <person name="Evans J.D."/>
            <person name="Filipski A."/>
            <person name="Findeiss S."/>
            <person name="Freyhult E."/>
            <person name="Fulton L."/>
            <person name="Fulton R."/>
            <person name="Garcia A.C."/>
            <person name="Gardiner A."/>
            <person name="Garfield D.A."/>
            <person name="Garvin B.E."/>
            <person name="Gibson G."/>
            <person name="Gilbert D."/>
            <person name="Gnerre S."/>
            <person name="Godfrey J."/>
            <person name="Good R."/>
            <person name="Gotea V."/>
            <person name="Gravely B."/>
            <person name="Greenberg A.J."/>
            <person name="Griffiths-Jones S."/>
            <person name="Gross S."/>
            <person name="Guigo R."/>
            <person name="Gustafson E.A."/>
            <person name="Haerty W."/>
            <person name="Hahn M.W."/>
            <person name="Halligan D.L."/>
            <person name="Halpern A.L."/>
            <person name="Halter G.M."/>
            <person name="Han M.V."/>
            <person name="Heger A."/>
            <person name="Hillier L."/>
            <person name="Hinrichs A.S."/>
            <person name="Holmes I."/>
            <person name="Hoskins R.A."/>
            <person name="Hubisz M.J."/>
            <person name="Hultmark D."/>
            <person name="Huntley M.A."/>
            <person name="Jaffe D.B."/>
            <person name="Jagadeeshan S."/>
            <person name="Jeck W.R."/>
            <person name="Johnson J."/>
            <person name="Jones C.D."/>
            <person name="Jordan W.C."/>
            <person name="Karpen G.H."/>
            <person name="Kataoka E."/>
            <person name="Keightley P.D."/>
            <person name="Kheradpour P."/>
            <person name="Kirkness E.F."/>
            <person name="Koerich L.B."/>
            <person name="Kristiansen K."/>
            <person name="Kudrna D."/>
            <person name="Kulathinal R.J."/>
            <person name="Kumar S."/>
            <person name="Kwok R."/>
            <person name="Lander E."/>
            <person name="Langley C.H."/>
            <person name="Lapoint R."/>
            <person name="Lazzaro B.P."/>
            <person name="Lee S.J."/>
            <person name="Levesque L."/>
            <person name="Li R."/>
            <person name="Lin C.F."/>
            <person name="Lin M.F."/>
            <person name="Lindblad-Toh K."/>
            <person name="Llopart A."/>
            <person name="Long M."/>
            <person name="Low L."/>
            <person name="Lozovsky E."/>
            <person name="Lu J."/>
            <person name="Luo M."/>
            <person name="Machado C.A."/>
            <person name="Makalowski W."/>
            <person name="Marzo M."/>
            <person name="Matsuda M."/>
            <person name="Matzkin L."/>
            <person name="McAllister B."/>
            <person name="McBride C.S."/>
            <person name="McKernan B."/>
            <person name="McKernan K."/>
            <person name="Mendez-Lago M."/>
            <person name="Minx P."/>
            <person name="Mollenhauer M.U."/>
            <person name="Montooth K."/>
            <person name="Mount S.M."/>
            <person name="Mu X."/>
            <person name="Myers E."/>
            <person name="Negre B."/>
            <person name="Newfeld S."/>
            <person name="Nielsen R."/>
            <person name="Noor M.A."/>
            <person name="O'Grady P."/>
            <person name="Pachter L."/>
            <person name="Papaceit M."/>
            <person name="Parisi M.J."/>
            <person name="Parisi M."/>
            <person name="Parts L."/>
            <person name="Pedersen J.S."/>
            <person name="Pesole G."/>
            <person name="Phillippy A.M."/>
            <person name="Ponting C.P."/>
            <person name="Pop M."/>
            <person name="Porcelli D."/>
            <person name="Powell J.R."/>
            <person name="Prohaska S."/>
            <person name="Pruitt K."/>
            <person name="Puig M."/>
            <person name="Quesneville H."/>
            <person name="Ram K.R."/>
            <person name="Rand D."/>
            <person name="Rasmussen M.D."/>
            <person name="Reed L.K."/>
            <person name="Reenan R."/>
            <person name="Reily A."/>
            <person name="Remington K.A."/>
            <person name="Rieger T.T."/>
            <person name="Ritchie M.G."/>
            <person name="Robin C."/>
            <person name="Rogers Y.H."/>
            <person name="Rohde C."/>
            <person name="Rozas J."/>
            <person name="Rubenfield M.J."/>
            <person name="Ruiz A."/>
            <person name="Russo S."/>
            <person name="Salzberg S.L."/>
            <person name="Sanchez-Gracia A."/>
            <person name="Saranga D.J."/>
            <person name="Sato H."/>
            <person name="Schaeffer S.W."/>
            <person name="Schatz M.C."/>
            <person name="Schlenke T."/>
            <person name="Schwartz R."/>
            <person name="Segarra C."/>
            <person name="Singh R.S."/>
            <person name="Sirot L."/>
            <person name="Sirota M."/>
            <person name="Sisneros N.B."/>
            <person name="Smith C.D."/>
            <person name="Smith T.F."/>
            <person name="Spieth J."/>
            <person name="Stage D.E."/>
            <person name="Stark A."/>
            <person name="Stephan W."/>
            <person name="Strausberg R.L."/>
            <person name="Strempel S."/>
            <person name="Sturgill D."/>
            <person name="Sutton G."/>
            <person name="Sutton G.G."/>
            <person name="Tao W."/>
            <person name="Teichmann S."/>
            <person name="Tobari Y.N."/>
            <person name="Tomimura Y."/>
            <person name="Tsolas J.M."/>
            <person name="Valente V.L."/>
            <person name="Venter E."/>
            <person name="Venter J.C."/>
            <person name="Vicario S."/>
            <person name="Vieira F.G."/>
            <person name="Vilella A.J."/>
            <person name="Villasante A."/>
            <person name="Walenz B."/>
            <person name="Wang J."/>
            <person name="Wasserman M."/>
            <person name="Watts T."/>
            <person name="Wilson D."/>
            <person name="Wilson R.K."/>
            <person name="Wing R.A."/>
            <person name="Wolfner M.F."/>
            <person name="Wong A."/>
            <person name="Wong G.K."/>
            <person name="Wu C.I."/>
            <person name="Wu G."/>
            <person name="Yamamoto D."/>
            <person name="Yang H.P."/>
            <person name="Yang S.P."/>
            <person name="Yorke J.A."/>
            <person name="Yoshida K."/>
            <person name="Zdobnov E."/>
            <person name="Zhang P."/>
            <person name="Zhang Y."/>
            <person name="Zimin A.V."/>
            <person name="Baldwin J."/>
            <person name="Abdouelleil A."/>
            <person name="Abdulkadir J."/>
            <person name="Abebe A."/>
            <person name="Abera B."/>
            <person name="Abreu J."/>
            <person name="Acer S.C."/>
            <person name="Aftuck L."/>
            <person name="Alexander A."/>
            <person name="An P."/>
            <person name="Anderson E."/>
            <person name="Anderson S."/>
            <person name="Arachi H."/>
            <person name="Azer M."/>
            <person name="Bachantsang P."/>
            <person name="Barry A."/>
            <person name="Bayul T."/>
            <person name="Berlin A."/>
            <person name="Bessette D."/>
            <person name="Bloom T."/>
            <person name="Blye J."/>
            <person name="Boguslavskiy L."/>
            <person name="Bonnet C."/>
            <person name="Boukhgalter B."/>
            <person name="Bourzgui I."/>
            <person name="Brown A."/>
            <person name="Cahill P."/>
            <person name="Channer S."/>
            <person name="Cheshatsang Y."/>
            <person name="Chuda L."/>
            <person name="Citroen M."/>
            <person name="Collymore A."/>
            <person name="Cooke P."/>
            <person name="Costello M."/>
            <person name="D'Aco K."/>
            <person name="Daza R."/>
            <person name="De Haan G."/>
            <person name="DeGray S."/>
            <person name="DeMaso C."/>
            <person name="Dhargay N."/>
            <person name="Dooley K."/>
            <person name="Dooley E."/>
            <person name="Doricent M."/>
            <person name="Dorje P."/>
            <person name="Dorjee K."/>
            <person name="Dupes A."/>
            <person name="Elong R."/>
            <person name="Falk J."/>
            <person name="Farina A."/>
            <person name="Faro S."/>
            <person name="Ferguson D."/>
            <person name="Fisher S."/>
            <person name="Foley C.D."/>
            <person name="Franke A."/>
            <person name="Friedrich D."/>
            <person name="Gadbois L."/>
            <person name="Gearin G."/>
            <person name="Gearin C.R."/>
            <person name="Giannoukos G."/>
            <person name="Goode T."/>
            <person name="Graham J."/>
            <person name="Grandbois E."/>
            <person name="Grewal S."/>
            <person name="Gyaltsen K."/>
            <person name="Hafez N."/>
            <person name="Hagos B."/>
            <person name="Hall J."/>
            <person name="Henson C."/>
            <person name="Hollinger A."/>
            <person name="Honan T."/>
            <person name="Huard M.D."/>
            <person name="Hughes L."/>
            <person name="Hurhula B."/>
            <person name="Husby M.E."/>
            <person name="Kamat A."/>
            <person name="Kanga B."/>
            <person name="Kashin S."/>
            <person name="Khazanovich D."/>
            <person name="Kisner P."/>
            <person name="Lance K."/>
            <person name="Lara M."/>
            <person name="Lee W."/>
            <person name="Lennon N."/>
            <person name="Letendre F."/>
            <person name="LeVine R."/>
            <person name="Lipovsky A."/>
            <person name="Liu X."/>
            <person name="Liu J."/>
            <person name="Liu S."/>
            <person name="Lokyitsang T."/>
            <person name="Lokyitsang Y."/>
            <person name="Lubonja R."/>
            <person name="Lui A."/>
            <person name="MacDonald P."/>
            <person name="Magnisalis V."/>
            <person name="Maru K."/>
            <person name="Matthews C."/>
            <person name="McCusker W."/>
            <person name="McDonough S."/>
            <person name="Mehta T."/>
            <person name="Meldrim J."/>
            <person name="Meneus L."/>
            <person name="Mihai O."/>
            <person name="Mihalev A."/>
            <person name="Mihova T."/>
            <person name="Mittelman R."/>
            <person name="Mlenga V."/>
            <person name="Montmayeur A."/>
            <person name="Mulrain L."/>
            <person name="Navidi A."/>
            <person name="Naylor J."/>
            <person name="Negash T."/>
            <person name="Nguyen T."/>
            <person name="Nguyen N."/>
            <person name="Nicol R."/>
            <person name="Norbu C."/>
            <person name="Norbu N."/>
            <person name="Novod N."/>
            <person name="O'Neill B."/>
            <person name="Osman S."/>
            <person name="Markiewicz E."/>
            <person name="Oyono O.L."/>
            <person name="Patti C."/>
            <person name="Phunkhang P."/>
            <person name="Pierre F."/>
            <person name="Priest M."/>
            <person name="Raghuraman S."/>
            <person name="Rege F."/>
            <person name="Reyes R."/>
            <person name="Rise C."/>
            <person name="Rogov P."/>
            <person name="Ross K."/>
            <person name="Ryan E."/>
            <person name="Settipalli S."/>
            <person name="Shea T."/>
            <person name="Sherpa N."/>
            <person name="Shi L."/>
            <person name="Shih D."/>
            <person name="Sparrow T."/>
            <person name="Spaulding J."/>
            <person name="Stalker J."/>
            <person name="Stange-Thomann N."/>
            <person name="Stavropoulos S."/>
            <person name="Stone C."/>
            <person name="Strader C."/>
            <person name="Tesfaye S."/>
            <person name="Thomson T."/>
            <person name="Thoulutsang Y."/>
            <person name="Thoulutsang D."/>
            <person name="Topham K."/>
            <person name="Topping I."/>
            <person name="Tsamla T."/>
            <person name="Vassiliev H."/>
            <person name="Vo A."/>
            <person name="Wangchuk T."/>
            <person name="Wangdi T."/>
            <person name="Weiand M."/>
            <person name="Wilkinson J."/>
            <person name="Wilson A."/>
            <person name="Yadav S."/>
            <person name="Young G."/>
            <person name="Yu Q."/>
            <person name="Zembek L."/>
            <person name="Zhong D."/>
            <person name="Zimmer A."/>
            <person name="Zwirko Z."/>
            <person name="Jaffe D.B."/>
            <person name="Alvarez P."/>
            <person name="Brockman W."/>
            <person name="Butler J."/>
            <person name="Chin C."/>
            <person name="Gnerre S."/>
            <person name="Grabherr M."/>
            <person name="Kleber M."/>
            <person name="Mauceli E."/>
            <person name="MacCallum I."/>
        </authorList>
    </citation>
    <scope>NUCLEOTIDE SEQUENCE [LARGE SCALE GENOMIC DNA]</scope>
    <source>
        <strain evidence="2">Tucson 15287-2541.00</strain>
    </source>
</reference>